<organism evidence="2 3">
    <name type="scientific">Gloeothece citriformis (strain PCC 7424)</name>
    <name type="common">Cyanothece sp. (strain PCC 7424)</name>
    <dbReference type="NCBI Taxonomy" id="65393"/>
    <lineage>
        <taxon>Bacteria</taxon>
        <taxon>Bacillati</taxon>
        <taxon>Cyanobacteriota</taxon>
        <taxon>Cyanophyceae</taxon>
        <taxon>Oscillatoriophycideae</taxon>
        <taxon>Chroococcales</taxon>
        <taxon>Aphanothecaceae</taxon>
        <taxon>Gloeothece</taxon>
        <taxon>Gloeothece citriformis</taxon>
    </lineage>
</organism>
<reference evidence="3" key="1">
    <citation type="journal article" date="2011" name="MBio">
        <title>Novel metabolic attributes of the genus Cyanothece, comprising a group of unicellular nitrogen-fixing Cyanobacteria.</title>
        <authorList>
            <person name="Bandyopadhyay A."/>
            <person name="Elvitigala T."/>
            <person name="Welsh E."/>
            <person name="Stockel J."/>
            <person name="Liberton M."/>
            <person name="Min H."/>
            <person name="Sherman L.A."/>
            <person name="Pakrasi H.B."/>
        </authorList>
    </citation>
    <scope>NUCLEOTIDE SEQUENCE [LARGE SCALE GENOMIC DNA]</scope>
    <source>
        <strain evidence="3">PCC 7424</strain>
    </source>
</reference>
<gene>
    <name evidence="2" type="ordered locus">PCC7424_3702</name>
</gene>
<dbReference type="HOGENOM" id="CLU_219938_0_0_3"/>
<sequence length="36" mass="4133">MQDIFYANGISYIIVKLCVLFLAFLLWYFCAASPVV</sequence>
<dbReference type="KEGG" id="cyc:PCC7424_3702"/>
<feature type="transmembrane region" description="Helical" evidence="1">
    <location>
        <begin position="12"/>
        <end position="29"/>
    </location>
</feature>
<keyword evidence="1" id="KW-0472">Membrane</keyword>
<evidence type="ECO:0000313" key="2">
    <source>
        <dbReference type="EMBL" id="ACK72083.1"/>
    </source>
</evidence>
<dbReference type="EMBL" id="CP001291">
    <property type="protein sequence ID" value="ACK72083.1"/>
    <property type="molecule type" value="Genomic_DNA"/>
</dbReference>
<dbReference type="Proteomes" id="UP000002384">
    <property type="component" value="Chromosome"/>
</dbReference>
<dbReference type="AlphaFoldDB" id="B7KHY6"/>
<evidence type="ECO:0000313" key="3">
    <source>
        <dbReference type="Proteomes" id="UP000002384"/>
    </source>
</evidence>
<accession>B7KHY6</accession>
<evidence type="ECO:0000256" key="1">
    <source>
        <dbReference type="SAM" id="Phobius"/>
    </source>
</evidence>
<keyword evidence="3" id="KW-1185">Reference proteome</keyword>
<protein>
    <submittedName>
        <fullName evidence="2">Uncharacterized protein</fullName>
    </submittedName>
</protein>
<keyword evidence="1" id="KW-1133">Transmembrane helix</keyword>
<keyword evidence="1" id="KW-0812">Transmembrane</keyword>
<proteinExistence type="predicted"/>
<name>B7KHY6_GLOC7</name>